<organism evidence="2 3">
    <name type="scientific">Xenopus laevis</name>
    <name type="common">African clawed frog</name>
    <dbReference type="NCBI Taxonomy" id="8355"/>
    <lineage>
        <taxon>Eukaryota</taxon>
        <taxon>Metazoa</taxon>
        <taxon>Chordata</taxon>
        <taxon>Craniata</taxon>
        <taxon>Vertebrata</taxon>
        <taxon>Euteleostomi</taxon>
        <taxon>Amphibia</taxon>
        <taxon>Batrachia</taxon>
        <taxon>Anura</taxon>
        <taxon>Pipoidea</taxon>
        <taxon>Pipidae</taxon>
        <taxon>Xenopodinae</taxon>
        <taxon>Xenopus</taxon>
        <taxon>Xenopus</taxon>
    </lineage>
</organism>
<reference evidence="3" key="1">
    <citation type="journal article" date="2016" name="Nature">
        <title>Genome evolution in the allotetraploid frog Xenopus laevis.</title>
        <authorList>
            <person name="Session A.M."/>
            <person name="Uno Y."/>
            <person name="Kwon T."/>
            <person name="Chapman J.A."/>
            <person name="Toyoda A."/>
            <person name="Takahashi S."/>
            <person name="Fukui A."/>
            <person name="Hikosaka A."/>
            <person name="Suzuki A."/>
            <person name="Kondo M."/>
            <person name="van Heeringen S.J."/>
            <person name="Quigley I."/>
            <person name="Heinz S."/>
            <person name="Ogino H."/>
            <person name="Ochi H."/>
            <person name="Hellsten U."/>
            <person name="Lyons J.B."/>
            <person name="Simakov O."/>
            <person name="Putnam N."/>
            <person name="Stites J."/>
            <person name="Kuroki Y."/>
            <person name="Tanaka T."/>
            <person name="Michiue T."/>
            <person name="Watanabe M."/>
            <person name="Bogdanovic O."/>
            <person name="Lister R."/>
            <person name="Georgiou G."/>
            <person name="Paranjpe S.S."/>
            <person name="van Kruijsbergen I."/>
            <person name="Shu S."/>
            <person name="Carlson J."/>
            <person name="Kinoshita T."/>
            <person name="Ohta Y."/>
            <person name="Mawaribuchi S."/>
            <person name="Jenkins J."/>
            <person name="Grimwood J."/>
            <person name="Schmutz J."/>
            <person name="Mitros T."/>
            <person name="Mozaffari S.V."/>
            <person name="Suzuki Y."/>
            <person name="Haramoto Y."/>
            <person name="Yamamoto T.S."/>
            <person name="Takagi C."/>
            <person name="Heald R."/>
            <person name="Miller K."/>
            <person name="Haudenschild C."/>
            <person name="Kitzman J."/>
            <person name="Nakayama T."/>
            <person name="Izutsu Y."/>
            <person name="Robert J."/>
            <person name="Fortriede J."/>
            <person name="Burns K."/>
            <person name="Lotay V."/>
            <person name="Karimi K."/>
            <person name="Yasuoka Y."/>
            <person name="Dichmann D.S."/>
            <person name="Flajnik M.F."/>
            <person name="Houston D.W."/>
            <person name="Shendure J."/>
            <person name="DuPasquier L."/>
            <person name="Vize P.D."/>
            <person name="Zorn A.M."/>
            <person name="Ito M."/>
            <person name="Marcotte E.M."/>
            <person name="Wallingford J.B."/>
            <person name="Ito Y."/>
            <person name="Asashima M."/>
            <person name="Ueno N."/>
            <person name="Matsuda Y."/>
            <person name="Veenstra G.J."/>
            <person name="Fujiyama A."/>
            <person name="Harland R.M."/>
            <person name="Taira M."/>
            <person name="Rokhsar D.S."/>
        </authorList>
    </citation>
    <scope>NUCLEOTIDE SEQUENCE [LARGE SCALE GENOMIC DNA]</scope>
    <source>
        <strain evidence="3">J</strain>
    </source>
</reference>
<dbReference type="AlphaFoldDB" id="A0A974CNW6"/>
<sequence>MLFSIYLFLFHRVITNDIHSTRYTNEMYGLVILFFTETRREVSLIIVCQARVSQWEQTVIVLEQRTAVIAELIRSPADNPATVSLNIAIYSYEVLVSSHSLLAIGKARLTQANSKHMLRSNIILSFNSSYELHRITYELSMPQSLLCPPSDPTIGLFSSFLCNEYAITLCGAGYTFH</sequence>
<gene>
    <name evidence="2" type="ORF">XELAEV_18031903mg</name>
</gene>
<protein>
    <submittedName>
        <fullName evidence="2">Uncharacterized protein</fullName>
    </submittedName>
</protein>
<keyword evidence="1" id="KW-0732">Signal</keyword>
<feature type="chain" id="PRO_5037331049" evidence="1">
    <location>
        <begin position="16"/>
        <end position="177"/>
    </location>
</feature>
<dbReference type="EMBL" id="CM004476">
    <property type="protein sequence ID" value="OCT76702.1"/>
    <property type="molecule type" value="Genomic_DNA"/>
</dbReference>
<evidence type="ECO:0000313" key="3">
    <source>
        <dbReference type="Proteomes" id="UP000694892"/>
    </source>
</evidence>
<evidence type="ECO:0000256" key="1">
    <source>
        <dbReference type="SAM" id="SignalP"/>
    </source>
</evidence>
<evidence type="ECO:0000313" key="2">
    <source>
        <dbReference type="EMBL" id="OCT76702.1"/>
    </source>
</evidence>
<proteinExistence type="predicted"/>
<dbReference type="Proteomes" id="UP000694892">
    <property type="component" value="Chromosome 6L"/>
</dbReference>
<feature type="signal peptide" evidence="1">
    <location>
        <begin position="1"/>
        <end position="15"/>
    </location>
</feature>
<name>A0A974CNW6_XENLA</name>
<accession>A0A974CNW6</accession>